<dbReference type="Pfam" id="PF01887">
    <property type="entry name" value="SAM_HAT_N"/>
    <property type="match status" value="1"/>
</dbReference>
<evidence type="ECO:0000259" key="5">
    <source>
        <dbReference type="Pfam" id="PF20257"/>
    </source>
</evidence>
<proteinExistence type="inferred from homology"/>
<feature type="domain" description="S-adenosyl-l-methionine hydroxide adenosyltransferase C-terminal" evidence="5">
    <location>
        <begin position="201"/>
        <end position="292"/>
    </location>
</feature>
<dbReference type="PANTHER" id="PTHR35092">
    <property type="entry name" value="CHLORINASE MJ1651"/>
    <property type="match status" value="1"/>
</dbReference>
<keyword evidence="1" id="KW-0949">S-adenosyl-L-methionine</keyword>
<reference evidence="6" key="2">
    <citation type="submission" date="2020-09" db="EMBL/GenBank/DDBJ databases">
        <authorList>
            <person name="Sun Q."/>
            <person name="Kim S."/>
        </authorList>
    </citation>
    <scope>NUCLEOTIDE SEQUENCE</scope>
    <source>
        <strain evidence="6">KCTC 23430</strain>
    </source>
</reference>
<dbReference type="SUPFAM" id="SSF102522">
    <property type="entry name" value="Bacterial fluorinating enzyme, N-terminal domain"/>
    <property type="match status" value="1"/>
</dbReference>
<reference evidence="6" key="1">
    <citation type="journal article" date="2014" name="Int. J. Syst. Evol. Microbiol.">
        <title>Complete genome sequence of Corynebacterium casei LMG S-19264T (=DSM 44701T), isolated from a smear-ripened cheese.</title>
        <authorList>
            <consortium name="US DOE Joint Genome Institute (JGI-PGF)"/>
            <person name="Walter F."/>
            <person name="Albersmeier A."/>
            <person name="Kalinowski J."/>
            <person name="Ruckert C."/>
        </authorList>
    </citation>
    <scope>NUCLEOTIDE SEQUENCE</scope>
    <source>
        <strain evidence="6">KCTC 23430</strain>
    </source>
</reference>
<dbReference type="PANTHER" id="PTHR35092:SF1">
    <property type="entry name" value="CHLORINASE MJ1651"/>
    <property type="match status" value="1"/>
</dbReference>
<evidence type="ECO:0000256" key="2">
    <source>
        <dbReference type="ARBA" id="ARBA00024035"/>
    </source>
</evidence>
<evidence type="ECO:0000313" key="6">
    <source>
        <dbReference type="EMBL" id="GHD33780.1"/>
    </source>
</evidence>
<comment type="similarity">
    <text evidence="2">Belongs to the SAM hydrolase / SAM-dependent halogenase family.</text>
</comment>
<comment type="caution">
    <text evidence="6">The sequence shown here is derived from an EMBL/GenBank/DDBJ whole genome shotgun (WGS) entry which is preliminary data.</text>
</comment>
<dbReference type="InterPro" id="IPR046470">
    <property type="entry name" value="SAM_HAT_C"/>
</dbReference>
<feature type="domain" description="S-adenosyl-l-methionine hydroxide adenosyltransferase N-terminal" evidence="4">
    <location>
        <begin position="29"/>
        <end position="177"/>
    </location>
</feature>
<sequence>MRVSKILTTVAVIVLATSSLPTWAQPALVFQSDFGLEEPAVASMKGVAYGVSPELNIFDNTHEIPVFNIWEAAYRLNQVANYWPADTVFVSVVDPGVGTNRKSVVLKTRNGQLFVTPDNGSLTLVAESLGIDAVREIDESKNRLKGSERSHTFHGRDVYAYTGARLAAGAISFEEVGPLLKPEVVSISYQKPEMTDKGIIGSIPILDAHFGNVWTNISADLFDTLGVSVGETVQVRIREGDTVLFEQRVEFVSSFGGVALGEPAIYVNDILNIGLALNQGNFAEQYSIQPGGQRVIELHP</sequence>
<dbReference type="InterPro" id="IPR023227">
    <property type="entry name" value="SAM_OH_AdoTrfase_C_sf"/>
</dbReference>
<evidence type="ECO:0000313" key="7">
    <source>
        <dbReference type="Proteomes" id="UP000644693"/>
    </source>
</evidence>
<evidence type="ECO:0000259" key="4">
    <source>
        <dbReference type="Pfam" id="PF01887"/>
    </source>
</evidence>
<name>A0A918XIL1_9GAMM</name>
<dbReference type="Gene3D" id="3.40.50.10790">
    <property type="entry name" value="S-adenosyl-l-methionine hydroxide adenosyltransferase, N-terminal"/>
    <property type="match status" value="1"/>
</dbReference>
<gene>
    <name evidence="6" type="ORF">GCM10007053_18680</name>
</gene>
<accession>A0A918XIL1</accession>
<evidence type="ECO:0000256" key="3">
    <source>
        <dbReference type="SAM" id="SignalP"/>
    </source>
</evidence>
<feature type="signal peptide" evidence="3">
    <location>
        <begin position="1"/>
        <end position="24"/>
    </location>
</feature>
<dbReference type="InterPro" id="IPR002747">
    <property type="entry name" value="SAM_OH_AdoTrfase"/>
</dbReference>
<dbReference type="AlphaFoldDB" id="A0A918XIL1"/>
<dbReference type="InterPro" id="IPR046469">
    <property type="entry name" value="SAM_HAT_N"/>
</dbReference>
<dbReference type="Gene3D" id="2.40.30.90">
    <property type="entry name" value="Bacterial fluorinating enzyme like"/>
    <property type="match status" value="1"/>
</dbReference>
<evidence type="ECO:0000256" key="1">
    <source>
        <dbReference type="ARBA" id="ARBA00022691"/>
    </source>
</evidence>
<dbReference type="Pfam" id="PF20257">
    <property type="entry name" value="SAM_HAT_C"/>
    <property type="match status" value="1"/>
</dbReference>
<protein>
    <submittedName>
        <fullName evidence="6">Acetolactate synthase</fullName>
    </submittedName>
</protein>
<keyword evidence="3" id="KW-0732">Signal</keyword>
<dbReference type="SUPFAM" id="SSF101852">
    <property type="entry name" value="Bacterial fluorinating enzyme, C-terminal domain"/>
    <property type="match status" value="1"/>
</dbReference>
<dbReference type="RefSeq" id="WP_189477537.1">
    <property type="nucleotide sequence ID" value="NZ_BMYM01000002.1"/>
</dbReference>
<dbReference type="Proteomes" id="UP000644693">
    <property type="component" value="Unassembled WGS sequence"/>
</dbReference>
<dbReference type="EMBL" id="BMYM01000002">
    <property type="protein sequence ID" value="GHD33780.1"/>
    <property type="molecule type" value="Genomic_DNA"/>
</dbReference>
<organism evidence="6 7">
    <name type="scientific">Parahalioglobus pacificus</name>
    <dbReference type="NCBI Taxonomy" id="930806"/>
    <lineage>
        <taxon>Bacteria</taxon>
        <taxon>Pseudomonadati</taxon>
        <taxon>Pseudomonadota</taxon>
        <taxon>Gammaproteobacteria</taxon>
        <taxon>Cellvibrionales</taxon>
        <taxon>Halieaceae</taxon>
        <taxon>Parahalioglobus</taxon>
    </lineage>
</organism>
<dbReference type="InterPro" id="IPR023228">
    <property type="entry name" value="SAM_OH_AdoTrfase_N_sf"/>
</dbReference>
<feature type="chain" id="PRO_5036688954" evidence="3">
    <location>
        <begin position="25"/>
        <end position="300"/>
    </location>
</feature>
<keyword evidence="7" id="KW-1185">Reference proteome</keyword>
<dbReference type="PIRSF" id="PIRSF006779">
    <property type="entry name" value="UCP006779"/>
    <property type="match status" value="1"/>
</dbReference>